<evidence type="ECO:0000256" key="6">
    <source>
        <dbReference type="ARBA" id="ARBA00022989"/>
    </source>
</evidence>
<evidence type="ECO:0000313" key="11">
    <source>
        <dbReference type="Proteomes" id="UP001366166"/>
    </source>
</evidence>
<dbReference type="GO" id="GO:0006865">
    <property type="term" value="P:amino acid transport"/>
    <property type="evidence" value="ECO:0007669"/>
    <property type="project" value="UniProtKB-KW"/>
</dbReference>
<feature type="transmembrane region" description="Helical" evidence="9">
    <location>
        <begin position="95"/>
        <end position="114"/>
    </location>
</feature>
<sequence>MVFLQVLINGLFLGGVYALISLGLTLIFGVIRVINFAHGEILMISMYASFFCFSILGLNPYLSLIIVVPGMFLVGMFIDQVIIRPIRNAPSYMQIFATVGLSVVLINLALVFFSGDYRSINLTFAKQVVHMGDIGISLSRFIVFAAAIVVAWLVWLFLGKTDMGKQIRAIAQDRDAARLMGINPNKIYMITFGLGSAMVGLAGGLIMPLYYVFPSVGAYFVLTAFVVVVLGGLGNMVGALLGGLIIGVIDSLSGFYLDPALKEMVYFVVFLLVLLFKPSGLMGMIGAEEMGLK</sequence>
<dbReference type="InterPro" id="IPR001851">
    <property type="entry name" value="ABC_transp_permease"/>
</dbReference>
<dbReference type="InterPro" id="IPR052157">
    <property type="entry name" value="BCAA_transport_permease"/>
</dbReference>
<keyword evidence="6 9" id="KW-1133">Transmembrane helix</keyword>
<accession>A0AAU9E9D9</accession>
<dbReference type="GO" id="GO:0005886">
    <property type="term" value="C:plasma membrane"/>
    <property type="evidence" value="ECO:0007669"/>
    <property type="project" value="UniProtKB-SubCell"/>
</dbReference>
<keyword evidence="3" id="KW-1003">Cell membrane</keyword>
<evidence type="ECO:0000256" key="4">
    <source>
        <dbReference type="ARBA" id="ARBA00022692"/>
    </source>
</evidence>
<reference evidence="11" key="1">
    <citation type="journal article" date="2023" name="Arch. Microbiol.">
        <title>Desulfoferula mesophilus gen. nov. sp. nov., a mesophilic sulfate-reducing bacterium isolated from a brackish lake sediment.</title>
        <authorList>
            <person name="Watanabe T."/>
            <person name="Yabe T."/>
            <person name="Tsuji J.M."/>
            <person name="Fukui M."/>
        </authorList>
    </citation>
    <scope>NUCLEOTIDE SEQUENCE [LARGE SCALE GENOMIC DNA]</scope>
    <source>
        <strain evidence="11">12FAK</strain>
    </source>
</reference>
<feature type="transmembrane region" description="Helical" evidence="9">
    <location>
        <begin position="219"/>
        <end position="252"/>
    </location>
</feature>
<dbReference type="KEGG" id="dmp:FAK_08240"/>
<feature type="transmembrane region" description="Helical" evidence="9">
    <location>
        <begin position="134"/>
        <end position="158"/>
    </location>
</feature>
<comment type="subcellular location">
    <subcellularLocation>
        <location evidence="1">Cell membrane</location>
        <topology evidence="1">Multi-pass membrane protein</topology>
    </subcellularLocation>
</comment>
<protein>
    <submittedName>
        <fullName evidence="10">Branched-chain amino acid ABC transporter permease</fullName>
    </submittedName>
</protein>
<dbReference type="PANTHER" id="PTHR11795">
    <property type="entry name" value="BRANCHED-CHAIN AMINO ACID TRANSPORT SYSTEM PERMEASE PROTEIN LIVH"/>
    <property type="match status" value="1"/>
</dbReference>
<dbReference type="PANTHER" id="PTHR11795:SF445">
    <property type="entry name" value="AMINO ACID ABC TRANSPORTER PERMEASE PROTEIN"/>
    <property type="match status" value="1"/>
</dbReference>
<evidence type="ECO:0000256" key="5">
    <source>
        <dbReference type="ARBA" id="ARBA00022970"/>
    </source>
</evidence>
<keyword evidence="2" id="KW-0813">Transport</keyword>
<dbReference type="EMBL" id="AP028679">
    <property type="protein sequence ID" value="BEQ13758.1"/>
    <property type="molecule type" value="Genomic_DNA"/>
</dbReference>
<evidence type="ECO:0000256" key="1">
    <source>
        <dbReference type="ARBA" id="ARBA00004651"/>
    </source>
</evidence>
<dbReference type="CDD" id="cd06582">
    <property type="entry name" value="TM_PBP1_LivH_like"/>
    <property type="match status" value="1"/>
</dbReference>
<evidence type="ECO:0000256" key="8">
    <source>
        <dbReference type="ARBA" id="ARBA00037998"/>
    </source>
</evidence>
<feature type="transmembrane region" description="Helical" evidence="9">
    <location>
        <begin position="264"/>
        <end position="287"/>
    </location>
</feature>
<keyword evidence="7 9" id="KW-0472">Membrane</keyword>
<keyword evidence="11" id="KW-1185">Reference proteome</keyword>
<dbReference type="GO" id="GO:0022857">
    <property type="term" value="F:transmembrane transporter activity"/>
    <property type="evidence" value="ECO:0007669"/>
    <property type="project" value="InterPro"/>
</dbReference>
<evidence type="ECO:0000313" key="10">
    <source>
        <dbReference type="EMBL" id="BEQ13758.1"/>
    </source>
</evidence>
<evidence type="ECO:0000256" key="3">
    <source>
        <dbReference type="ARBA" id="ARBA00022475"/>
    </source>
</evidence>
<name>A0AAU9E9D9_9BACT</name>
<organism evidence="10 11">
    <name type="scientific">Desulfoferula mesophila</name>
    <dbReference type="NCBI Taxonomy" id="3058419"/>
    <lineage>
        <taxon>Bacteria</taxon>
        <taxon>Pseudomonadati</taxon>
        <taxon>Thermodesulfobacteriota</taxon>
        <taxon>Desulfarculia</taxon>
        <taxon>Desulfarculales</taxon>
        <taxon>Desulfarculaceae</taxon>
        <taxon>Desulfoferula</taxon>
    </lineage>
</organism>
<evidence type="ECO:0000256" key="9">
    <source>
        <dbReference type="SAM" id="Phobius"/>
    </source>
</evidence>
<dbReference type="Pfam" id="PF02653">
    <property type="entry name" value="BPD_transp_2"/>
    <property type="match status" value="1"/>
</dbReference>
<keyword evidence="4 9" id="KW-0812">Transmembrane</keyword>
<evidence type="ECO:0000256" key="7">
    <source>
        <dbReference type="ARBA" id="ARBA00023136"/>
    </source>
</evidence>
<gene>
    <name evidence="10" type="ORF">FAK_08240</name>
</gene>
<proteinExistence type="inferred from homology"/>
<dbReference type="AlphaFoldDB" id="A0AAU9E9D9"/>
<evidence type="ECO:0000256" key="2">
    <source>
        <dbReference type="ARBA" id="ARBA00022448"/>
    </source>
</evidence>
<comment type="similarity">
    <text evidence="8">Belongs to the binding-protein-dependent transport system permease family. LivHM subfamily.</text>
</comment>
<feature type="transmembrane region" description="Helical" evidence="9">
    <location>
        <begin position="41"/>
        <end position="58"/>
    </location>
</feature>
<feature type="transmembrane region" description="Helical" evidence="9">
    <location>
        <begin position="6"/>
        <end position="29"/>
    </location>
</feature>
<dbReference type="RefSeq" id="WP_338605505.1">
    <property type="nucleotide sequence ID" value="NZ_AP028679.1"/>
</dbReference>
<keyword evidence="5" id="KW-0029">Amino-acid transport</keyword>
<feature type="transmembrane region" description="Helical" evidence="9">
    <location>
        <begin position="187"/>
        <end position="213"/>
    </location>
</feature>
<feature type="transmembrane region" description="Helical" evidence="9">
    <location>
        <begin position="64"/>
        <end position="83"/>
    </location>
</feature>
<dbReference type="Proteomes" id="UP001366166">
    <property type="component" value="Chromosome"/>
</dbReference>